<dbReference type="Proteomes" id="UP001417504">
    <property type="component" value="Unassembled WGS sequence"/>
</dbReference>
<keyword evidence="2" id="KW-1185">Reference proteome</keyword>
<protein>
    <submittedName>
        <fullName evidence="1">Uncharacterized protein</fullName>
    </submittedName>
</protein>
<accession>A0AAP0P478</accession>
<sequence>MIAKKPEEPGTASDGAGKSEYIRISEIDIWIKELKELLTKRCGEGAILGMDVQGYERAMKKASKEMDLLLSQWLEEHKRKIFYHYADTIIDQNHLFGSSCSMERYDCWK</sequence>
<name>A0AAP0P478_9MAGN</name>
<organism evidence="1 2">
    <name type="scientific">Stephania japonica</name>
    <dbReference type="NCBI Taxonomy" id="461633"/>
    <lineage>
        <taxon>Eukaryota</taxon>
        <taxon>Viridiplantae</taxon>
        <taxon>Streptophyta</taxon>
        <taxon>Embryophyta</taxon>
        <taxon>Tracheophyta</taxon>
        <taxon>Spermatophyta</taxon>
        <taxon>Magnoliopsida</taxon>
        <taxon>Ranunculales</taxon>
        <taxon>Menispermaceae</taxon>
        <taxon>Menispermoideae</taxon>
        <taxon>Cissampelideae</taxon>
        <taxon>Stephania</taxon>
    </lineage>
</organism>
<evidence type="ECO:0000313" key="2">
    <source>
        <dbReference type="Proteomes" id="UP001417504"/>
    </source>
</evidence>
<comment type="caution">
    <text evidence="1">The sequence shown here is derived from an EMBL/GenBank/DDBJ whole genome shotgun (WGS) entry which is preliminary data.</text>
</comment>
<gene>
    <name evidence="1" type="ORF">Sjap_010485</name>
</gene>
<dbReference type="EMBL" id="JBBNAE010000004">
    <property type="protein sequence ID" value="KAK9129998.1"/>
    <property type="molecule type" value="Genomic_DNA"/>
</dbReference>
<proteinExistence type="predicted"/>
<reference evidence="1 2" key="1">
    <citation type="submission" date="2024-01" db="EMBL/GenBank/DDBJ databases">
        <title>Genome assemblies of Stephania.</title>
        <authorList>
            <person name="Yang L."/>
        </authorList>
    </citation>
    <scope>NUCLEOTIDE SEQUENCE [LARGE SCALE GENOMIC DNA]</scope>
    <source>
        <strain evidence="1">QJT</strain>
        <tissue evidence="1">Leaf</tissue>
    </source>
</reference>
<dbReference type="AlphaFoldDB" id="A0AAP0P478"/>
<evidence type="ECO:0000313" key="1">
    <source>
        <dbReference type="EMBL" id="KAK9129998.1"/>
    </source>
</evidence>